<dbReference type="EMBL" id="JABWDY010002266">
    <property type="protein sequence ID" value="KAF5206789.1"/>
    <property type="molecule type" value="Genomic_DNA"/>
</dbReference>
<keyword evidence="3" id="KW-1185">Reference proteome</keyword>
<dbReference type="OrthoDB" id="626202at2759"/>
<protein>
    <recommendedName>
        <fullName evidence="1">F-box protein At3g26010-like beta-propeller domain-containing protein</fullName>
    </recommendedName>
</protein>
<name>A0A7J6XAY4_THATH</name>
<evidence type="ECO:0000313" key="2">
    <source>
        <dbReference type="EMBL" id="KAF5206789.1"/>
    </source>
</evidence>
<feature type="domain" description="F-box protein At3g26010-like beta-propeller" evidence="1">
    <location>
        <begin position="79"/>
        <end position="274"/>
    </location>
</feature>
<proteinExistence type="predicted"/>
<accession>A0A7J6XAY4</accession>
<dbReference type="PANTHER" id="PTHR35546:SF21">
    <property type="entry name" value="F-BOX DOMAIN-CONTAINING PROTEIN"/>
    <property type="match status" value="1"/>
</dbReference>
<dbReference type="Proteomes" id="UP000554482">
    <property type="component" value="Unassembled WGS sequence"/>
</dbReference>
<dbReference type="AlphaFoldDB" id="A0A7J6XAY4"/>
<gene>
    <name evidence="2" type="ORF">FRX31_003628</name>
</gene>
<dbReference type="InterPro" id="IPR056592">
    <property type="entry name" value="Beta-prop_At3g26010-like"/>
</dbReference>
<dbReference type="InterPro" id="IPR055290">
    <property type="entry name" value="At3g26010-like"/>
</dbReference>
<evidence type="ECO:0000259" key="1">
    <source>
        <dbReference type="Pfam" id="PF24750"/>
    </source>
</evidence>
<dbReference type="Pfam" id="PF24750">
    <property type="entry name" value="b-prop_At3g26010-like"/>
    <property type="match status" value="1"/>
</dbReference>
<dbReference type="NCBIfam" id="TIGR01640">
    <property type="entry name" value="F_box_assoc_1"/>
    <property type="match status" value="1"/>
</dbReference>
<sequence>MEFGPSIIDGPIKCVFKRWQDIISDTSFPRLQCQSSKPLLSGFLFQDMFDESNQVKYVPFSNDEAIVQNSVLDFVPEHVRLFASSNGLICCLNFGVDGNVVFICNPIERKCFQLEVPKGSDIIEGLAFVFDPFCNSMDKSPSFKLVSITRKGDFEFSFHIYSSEIGEWRNSEKNCYCDLDLSCNDRGVFAGGIFYWMTQGNIIIAFDVEKEQSQCITLPVPRIPPNEEICEVCIGESEDSLHYIVIAGAALQVWVLSCDHKWALKHFISLAAMEGEYPYFFYSEGKRAPVKDVGGLFLPTWIEPIAFKDGFLLVKLRLHFSYKEGNVSASTLIYMYNPDAGTMEVLISLEEMGLPVGCLRTLPYCMSLAPMQSTCVSKIHFNDGEGISSDGIGNFSNN</sequence>
<dbReference type="PANTHER" id="PTHR35546">
    <property type="entry name" value="F-BOX PROTEIN INTERACTION DOMAIN PROTEIN-RELATED"/>
    <property type="match status" value="1"/>
</dbReference>
<evidence type="ECO:0000313" key="3">
    <source>
        <dbReference type="Proteomes" id="UP000554482"/>
    </source>
</evidence>
<organism evidence="2 3">
    <name type="scientific">Thalictrum thalictroides</name>
    <name type="common">Rue-anemone</name>
    <name type="synonym">Anemone thalictroides</name>
    <dbReference type="NCBI Taxonomy" id="46969"/>
    <lineage>
        <taxon>Eukaryota</taxon>
        <taxon>Viridiplantae</taxon>
        <taxon>Streptophyta</taxon>
        <taxon>Embryophyta</taxon>
        <taxon>Tracheophyta</taxon>
        <taxon>Spermatophyta</taxon>
        <taxon>Magnoliopsida</taxon>
        <taxon>Ranunculales</taxon>
        <taxon>Ranunculaceae</taxon>
        <taxon>Thalictroideae</taxon>
        <taxon>Thalictrum</taxon>
    </lineage>
</organism>
<dbReference type="InterPro" id="IPR017451">
    <property type="entry name" value="F-box-assoc_interact_dom"/>
</dbReference>
<reference evidence="2 3" key="1">
    <citation type="submission" date="2020-06" db="EMBL/GenBank/DDBJ databases">
        <title>Transcriptomic and genomic resources for Thalictrum thalictroides and T. hernandezii: Facilitating candidate gene discovery in an emerging model plant lineage.</title>
        <authorList>
            <person name="Arias T."/>
            <person name="Riano-Pachon D.M."/>
            <person name="Di Stilio V.S."/>
        </authorList>
    </citation>
    <scope>NUCLEOTIDE SEQUENCE [LARGE SCALE GENOMIC DNA]</scope>
    <source>
        <strain evidence="3">cv. WT478/WT964</strain>
        <tissue evidence="2">Leaves</tissue>
    </source>
</reference>
<comment type="caution">
    <text evidence="2">The sequence shown here is derived from an EMBL/GenBank/DDBJ whole genome shotgun (WGS) entry which is preliminary data.</text>
</comment>